<protein>
    <submittedName>
        <fullName evidence="2">Uncharacterized protein</fullName>
    </submittedName>
</protein>
<dbReference type="RefSeq" id="XP_020123144.1">
    <property type="nucleotide sequence ID" value="XM_020261776.1"/>
</dbReference>
<feature type="region of interest" description="Disordered" evidence="1">
    <location>
        <begin position="236"/>
        <end position="307"/>
    </location>
</feature>
<evidence type="ECO:0000313" key="3">
    <source>
        <dbReference type="Proteomes" id="UP000214365"/>
    </source>
</evidence>
<evidence type="ECO:0000256" key="1">
    <source>
        <dbReference type="SAM" id="MobiDB-lite"/>
    </source>
</evidence>
<dbReference type="Proteomes" id="UP000214365">
    <property type="component" value="Unassembled WGS sequence"/>
</dbReference>
<name>A0A1Q5QAQ1_TALAT</name>
<organism evidence="2 3">
    <name type="scientific">Talaromyces atroroseus</name>
    <dbReference type="NCBI Taxonomy" id="1441469"/>
    <lineage>
        <taxon>Eukaryota</taxon>
        <taxon>Fungi</taxon>
        <taxon>Dikarya</taxon>
        <taxon>Ascomycota</taxon>
        <taxon>Pezizomycotina</taxon>
        <taxon>Eurotiomycetes</taxon>
        <taxon>Eurotiomycetidae</taxon>
        <taxon>Eurotiales</taxon>
        <taxon>Trichocomaceae</taxon>
        <taxon>Talaromyces</taxon>
        <taxon>Talaromyces sect. Trachyspermi</taxon>
    </lineage>
</organism>
<feature type="compositionally biased region" description="Acidic residues" evidence="1">
    <location>
        <begin position="32"/>
        <end position="41"/>
    </location>
</feature>
<feature type="compositionally biased region" description="Acidic residues" evidence="1">
    <location>
        <begin position="238"/>
        <end position="260"/>
    </location>
</feature>
<feature type="region of interest" description="Disordered" evidence="1">
    <location>
        <begin position="1"/>
        <end position="80"/>
    </location>
</feature>
<dbReference type="OrthoDB" id="10487555at2759"/>
<sequence>MDGSRRESSTSGEISPTVAASLRRAANRDRDDDGDEEDIPESEMSTIEASSEDQEQQEDDKENCEPSSPLPPNSYATRSSYVPHGEQEEGFSDITITPITDASVSSNISVYQRAYFDFENLLNETLKKKQKLERLRLVYYGEDAEEASQYLRRLTPDELRERARERHSGMWFEEWLDFFDQRPIQIPRRRTSDTIPMSRSTRQEEGKVAEEEARIKVEVQEEVLEGIAEEVLERMAEEEREEDVLEGIPEEVPETPEEQGEERRPPTANTSRKRRIDGNASERHAEAPPAKRPRTRNRCNTRGSLHEDVDVPVRRSARIRMQAPRMANRRGDERRKQGKQTKKKEQIMTRSEKNLRRGMRNRKPPDRFVPQLW</sequence>
<comment type="caution">
    <text evidence="2">The sequence shown here is derived from an EMBL/GenBank/DDBJ whole genome shotgun (WGS) entry which is preliminary data.</text>
</comment>
<dbReference type="AlphaFoldDB" id="A0A1Q5QAQ1"/>
<proteinExistence type="predicted"/>
<gene>
    <name evidence="2" type="ORF">UA08_02045</name>
</gene>
<keyword evidence="3" id="KW-1185">Reference proteome</keyword>
<dbReference type="EMBL" id="LFMY01000002">
    <property type="protein sequence ID" value="OKL63023.1"/>
    <property type="molecule type" value="Genomic_DNA"/>
</dbReference>
<dbReference type="GeneID" id="31001800"/>
<feature type="compositionally biased region" description="Basic and acidic residues" evidence="1">
    <location>
        <begin position="276"/>
        <end position="286"/>
    </location>
</feature>
<evidence type="ECO:0000313" key="2">
    <source>
        <dbReference type="EMBL" id="OKL63023.1"/>
    </source>
</evidence>
<feature type="compositionally biased region" description="Basic and acidic residues" evidence="1">
    <location>
        <begin position="343"/>
        <end position="355"/>
    </location>
</feature>
<feature type="compositionally biased region" description="Acidic residues" evidence="1">
    <location>
        <begin position="50"/>
        <end position="62"/>
    </location>
</feature>
<accession>A0A1Q5QAQ1</accession>
<reference evidence="2 3" key="1">
    <citation type="submission" date="2015-06" db="EMBL/GenBank/DDBJ databases">
        <title>Talaromyces atroroseus IBT 11181 draft genome.</title>
        <authorList>
            <person name="Rasmussen K.B."/>
            <person name="Rasmussen S."/>
            <person name="Petersen B."/>
            <person name="Sicheritz-Ponten T."/>
            <person name="Mortensen U.H."/>
            <person name="Thrane U."/>
        </authorList>
    </citation>
    <scope>NUCLEOTIDE SEQUENCE [LARGE SCALE GENOMIC DNA]</scope>
    <source>
        <strain evidence="2 3">IBT 11181</strain>
    </source>
</reference>
<feature type="region of interest" description="Disordered" evidence="1">
    <location>
        <begin position="321"/>
        <end position="373"/>
    </location>
</feature>